<protein>
    <recommendedName>
        <fullName evidence="3">Peptidyl-prolyl cis-trans isomerase</fullName>
        <shortName evidence="3">PPIase</shortName>
        <ecNumber evidence="3">5.2.1.8</ecNumber>
    </recommendedName>
</protein>
<proteinExistence type="inferred from homology"/>
<dbReference type="SUPFAM" id="SSF50891">
    <property type="entry name" value="Cyclophilin-like"/>
    <property type="match status" value="1"/>
</dbReference>
<dbReference type="Proteomes" id="UP001189429">
    <property type="component" value="Unassembled WGS sequence"/>
</dbReference>
<dbReference type="InterPro" id="IPR044665">
    <property type="entry name" value="E_coli_cyclophilin_A-like"/>
</dbReference>
<organism evidence="6 7">
    <name type="scientific">Prorocentrum cordatum</name>
    <dbReference type="NCBI Taxonomy" id="2364126"/>
    <lineage>
        <taxon>Eukaryota</taxon>
        <taxon>Sar</taxon>
        <taxon>Alveolata</taxon>
        <taxon>Dinophyceae</taxon>
        <taxon>Prorocentrales</taxon>
        <taxon>Prorocentraceae</taxon>
        <taxon>Prorocentrum</taxon>
    </lineage>
</organism>
<dbReference type="EC" id="5.2.1.8" evidence="3"/>
<reference evidence="6" key="1">
    <citation type="submission" date="2023-10" db="EMBL/GenBank/DDBJ databases">
        <authorList>
            <person name="Chen Y."/>
            <person name="Shah S."/>
            <person name="Dougan E. K."/>
            <person name="Thang M."/>
            <person name="Chan C."/>
        </authorList>
    </citation>
    <scope>NUCLEOTIDE SEQUENCE [LARGE SCALE GENOMIC DNA]</scope>
</reference>
<comment type="function">
    <text evidence="3">PPIases accelerate the folding of proteins. It catalyzes the cis-trans isomerization of proline imidic peptide bonds in oligopeptides.</text>
</comment>
<gene>
    <name evidence="6" type="ORF">PCOR1329_LOCUS69139</name>
</gene>
<evidence type="ECO:0000256" key="1">
    <source>
        <dbReference type="ARBA" id="ARBA00023110"/>
    </source>
</evidence>
<dbReference type="InterPro" id="IPR002130">
    <property type="entry name" value="Cyclophilin-type_PPIase_dom"/>
</dbReference>
<dbReference type="Pfam" id="PF00160">
    <property type="entry name" value="Pro_isomerase"/>
    <property type="match status" value="1"/>
</dbReference>
<evidence type="ECO:0000256" key="2">
    <source>
        <dbReference type="ARBA" id="ARBA00023235"/>
    </source>
</evidence>
<evidence type="ECO:0000256" key="4">
    <source>
        <dbReference type="SAM" id="MobiDB-lite"/>
    </source>
</evidence>
<dbReference type="PRINTS" id="PR00153">
    <property type="entry name" value="CSAPPISMRASE"/>
</dbReference>
<comment type="caution">
    <text evidence="6">The sequence shown here is derived from an EMBL/GenBank/DDBJ whole genome shotgun (WGS) entry which is preliminary data.</text>
</comment>
<comment type="catalytic activity">
    <reaction evidence="3">
        <text>[protein]-peptidylproline (omega=180) = [protein]-peptidylproline (omega=0)</text>
        <dbReference type="Rhea" id="RHEA:16237"/>
        <dbReference type="Rhea" id="RHEA-COMP:10747"/>
        <dbReference type="Rhea" id="RHEA-COMP:10748"/>
        <dbReference type="ChEBI" id="CHEBI:83833"/>
        <dbReference type="ChEBI" id="CHEBI:83834"/>
        <dbReference type="EC" id="5.2.1.8"/>
    </reaction>
</comment>
<accession>A0ABN9WQH9</accession>
<comment type="similarity">
    <text evidence="3">Belongs to the cyclophilin-type PPIase family.</text>
</comment>
<dbReference type="EMBL" id="CAUYUJ010019059">
    <property type="protein sequence ID" value="CAK0888328.1"/>
    <property type="molecule type" value="Genomic_DNA"/>
</dbReference>
<evidence type="ECO:0000256" key="3">
    <source>
        <dbReference type="RuleBase" id="RU363019"/>
    </source>
</evidence>
<feature type="region of interest" description="Disordered" evidence="4">
    <location>
        <begin position="1"/>
        <end position="24"/>
    </location>
</feature>
<name>A0ABN9WQH9_9DINO</name>
<dbReference type="PROSITE" id="PS50072">
    <property type="entry name" value="CSA_PPIASE_2"/>
    <property type="match status" value="1"/>
</dbReference>
<sequence length="179" mass="19446">MGMAGSWAAPSRPRASLEGDGGGEASVTIRVHPEWAPIGAEHFRDLVERGWYDGARVFRVVPGYVAQFGLPAEARPPAPSIEDDPVRVPNRRGTLAFATAGPNTRADQLFINLKDNLPLDGRGFSPFGEVVGDGMQVVDGFYSGYGEEPDQERITKLGNLYLNKQFPKLSFISRAVVTD</sequence>
<keyword evidence="1 3" id="KW-0697">Rotamase</keyword>
<evidence type="ECO:0000259" key="5">
    <source>
        <dbReference type="PROSITE" id="PS50072"/>
    </source>
</evidence>
<keyword evidence="7" id="KW-1185">Reference proteome</keyword>
<dbReference type="PANTHER" id="PTHR43246">
    <property type="entry name" value="PEPTIDYL-PROLYL CIS-TRANS ISOMERASE CYP38, CHLOROPLASTIC"/>
    <property type="match status" value="1"/>
</dbReference>
<keyword evidence="2 3" id="KW-0413">Isomerase</keyword>
<dbReference type="InterPro" id="IPR029000">
    <property type="entry name" value="Cyclophilin-like_dom_sf"/>
</dbReference>
<evidence type="ECO:0000313" key="6">
    <source>
        <dbReference type="EMBL" id="CAK0888328.1"/>
    </source>
</evidence>
<dbReference type="Gene3D" id="2.40.100.10">
    <property type="entry name" value="Cyclophilin-like"/>
    <property type="match status" value="1"/>
</dbReference>
<feature type="domain" description="PPIase cyclophilin-type" evidence="5">
    <location>
        <begin position="27"/>
        <end position="139"/>
    </location>
</feature>
<evidence type="ECO:0000313" key="7">
    <source>
        <dbReference type="Proteomes" id="UP001189429"/>
    </source>
</evidence>